<accession>A0ABR2WGZ6</accession>
<keyword evidence="4" id="KW-0862">Zinc</keyword>
<evidence type="ECO:0000313" key="9">
    <source>
        <dbReference type="Proteomes" id="UP001479436"/>
    </source>
</evidence>
<evidence type="ECO:0000256" key="1">
    <source>
        <dbReference type="ARBA" id="ARBA00022723"/>
    </source>
</evidence>
<name>A0ABR2WGZ6_9FUNG</name>
<dbReference type="PROSITE" id="PS50157">
    <property type="entry name" value="ZINC_FINGER_C2H2_2"/>
    <property type="match status" value="2"/>
</dbReference>
<protein>
    <recommendedName>
        <fullName evidence="7">C2H2-type domain-containing protein</fullName>
    </recommendedName>
</protein>
<dbReference type="SUPFAM" id="SSF57667">
    <property type="entry name" value="beta-beta-alpha zinc fingers"/>
    <property type="match status" value="1"/>
</dbReference>
<dbReference type="EMBL" id="JASJQH010001814">
    <property type="protein sequence ID" value="KAK9760765.1"/>
    <property type="molecule type" value="Genomic_DNA"/>
</dbReference>
<keyword evidence="2" id="KW-0677">Repeat</keyword>
<dbReference type="Gene3D" id="3.30.160.60">
    <property type="entry name" value="Classic Zinc Finger"/>
    <property type="match status" value="2"/>
</dbReference>
<evidence type="ECO:0000256" key="3">
    <source>
        <dbReference type="ARBA" id="ARBA00022771"/>
    </source>
</evidence>
<dbReference type="PROSITE" id="PS00028">
    <property type="entry name" value="ZINC_FINGER_C2H2_1"/>
    <property type="match status" value="2"/>
</dbReference>
<keyword evidence="1" id="KW-0479">Metal-binding</keyword>
<evidence type="ECO:0000256" key="2">
    <source>
        <dbReference type="ARBA" id="ARBA00022737"/>
    </source>
</evidence>
<dbReference type="InterPro" id="IPR036236">
    <property type="entry name" value="Znf_C2H2_sf"/>
</dbReference>
<feature type="domain" description="C2H2-type" evidence="7">
    <location>
        <begin position="188"/>
        <end position="215"/>
    </location>
</feature>
<proteinExistence type="predicted"/>
<sequence length="253" mass="28859">MSLNNASFPLPHFRDFSEQSTEQIAWSKPFKVSNTIDSSVHEETPGDKLLVLEPRVQTDPLHYWHGELDKKLANSYLSSVDKVPRSRLKGNFPYDKDQKFPITQDDSGKKPLHYHSNSSSFRAVATVDFSKKDATLSVHSISPTKKTITVAASSHSSSDNDPAEDRVNEYYKGPVFLALSRNTNNRRHICEICQKRFSRPSSLKTHMYTHTGEKPFICVYEGCHKKFSVESNLRRHLRLHALPSSENNVQEEL</sequence>
<keyword evidence="9" id="KW-1185">Reference proteome</keyword>
<dbReference type="Proteomes" id="UP001479436">
    <property type="component" value="Unassembled WGS sequence"/>
</dbReference>
<evidence type="ECO:0000259" key="7">
    <source>
        <dbReference type="PROSITE" id="PS50157"/>
    </source>
</evidence>
<dbReference type="SMART" id="SM00355">
    <property type="entry name" value="ZnF_C2H2"/>
    <property type="match status" value="2"/>
</dbReference>
<feature type="domain" description="C2H2-type" evidence="7">
    <location>
        <begin position="216"/>
        <end position="245"/>
    </location>
</feature>
<evidence type="ECO:0000313" key="8">
    <source>
        <dbReference type="EMBL" id="KAK9760765.1"/>
    </source>
</evidence>
<organism evidence="8 9">
    <name type="scientific">Basidiobolus ranarum</name>
    <dbReference type="NCBI Taxonomy" id="34480"/>
    <lineage>
        <taxon>Eukaryota</taxon>
        <taxon>Fungi</taxon>
        <taxon>Fungi incertae sedis</taxon>
        <taxon>Zoopagomycota</taxon>
        <taxon>Entomophthoromycotina</taxon>
        <taxon>Basidiobolomycetes</taxon>
        <taxon>Basidiobolales</taxon>
        <taxon>Basidiobolaceae</taxon>
        <taxon>Basidiobolus</taxon>
    </lineage>
</organism>
<comment type="caution">
    <text evidence="8">The sequence shown here is derived from an EMBL/GenBank/DDBJ whole genome shotgun (WGS) entry which is preliminary data.</text>
</comment>
<dbReference type="Pfam" id="PF00096">
    <property type="entry name" value="zf-C2H2"/>
    <property type="match status" value="2"/>
</dbReference>
<dbReference type="PANTHER" id="PTHR14003:SF19">
    <property type="entry name" value="YY2 TRANSCRIPTION FACTOR"/>
    <property type="match status" value="1"/>
</dbReference>
<keyword evidence="3 5" id="KW-0863">Zinc-finger</keyword>
<gene>
    <name evidence="8" type="ORF">K7432_014856</name>
</gene>
<reference evidence="8 9" key="1">
    <citation type="submission" date="2023-04" db="EMBL/GenBank/DDBJ databases">
        <title>Genome of Basidiobolus ranarum AG-B5.</title>
        <authorList>
            <person name="Stajich J.E."/>
            <person name="Carter-House D."/>
            <person name="Gryganskyi A."/>
        </authorList>
    </citation>
    <scope>NUCLEOTIDE SEQUENCE [LARGE SCALE GENOMIC DNA]</scope>
    <source>
        <strain evidence="8 9">AG-B5</strain>
    </source>
</reference>
<dbReference type="PANTHER" id="PTHR14003">
    <property type="entry name" value="TRANSCRIPTIONAL REPRESSOR PROTEIN YY"/>
    <property type="match status" value="1"/>
</dbReference>
<evidence type="ECO:0000256" key="5">
    <source>
        <dbReference type="PROSITE-ProRule" id="PRU00042"/>
    </source>
</evidence>
<evidence type="ECO:0000256" key="4">
    <source>
        <dbReference type="ARBA" id="ARBA00022833"/>
    </source>
</evidence>
<evidence type="ECO:0000256" key="6">
    <source>
        <dbReference type="SAM" id="MobiDB-lite"/>
    </source>
</evidence>
<feature type="region of interest" description="Disordered" evidence="6">
    <location>
        <begin position="94"/>
        <end position="115"/>
    </location>
</feature>
<dbReference type="InterPro" id="IPR013087">
    <property type="entry name" value="Znf_C2H2_type"/>
</dbReference>